<feature type="domain" description="SCP" evidence="2">
    <location>
        <begin position="67"/>
        <end position="177"/>
    </location>
</feature>
<organism evidence="3 4">
    <name type="scientific">Candidatus Roizmanbacteria bacterium CG_4_10_14_0_2_um_filter_36_9</name>
    <dbReference type="NCBI Taxonomy" id="1974823"/>
    <lineage>
        <taxon>Bacteria</taxon>
        <taxon>Candidatus Roizmaniibacteriota</taxon>
    </lineage>
</organism>
<dbReference type="EMBL" id="PFOD01000070">
    <property type="protein sequence ID" value="PIZ64792.1"/>
    <property type="molecule type" value="Genomic_DNA"/>
</dbReference>
<dbReference type="Gene3D" id="3.40.33.10">
    <property type="entry name" value="CAP"/>
    <property type="match status" value="1"/>
</dbReference>
<dbReference type="PANTHER" id="PTHR31157:SF1">
    <property type="entry name" value="SCP DOMAIN-CONTAINING PROTEIN"/>
    <property type="match status" value="1"/>
</dbReference>
<proteinExistence type="predicted"/>
<evidence type="ECO:0000313" key="4">
    <source>
        <dbReference type="Proteomes" id="UP000230027"/>
    </source>
</evidence>
<sequence>MKHVIDFFHHLLLPRQSNNFRSKLLHHDLLTAYLVFALVITLGVSHFQNQNGSILGFATDISTQKLLTLTNEERAKDGLSELSYNLKLEEAAQKKAKDMFAKDYWSHYGPSGETPWDFILDSDYQYEYAGENLAKNFLFSGDVVNAWMNSETHRDNILRKEYSEVGFAIVNGVLNDEETTLVVQMFGKPLYPVSALQKKMTPEVTLENDSIPAKIPNVEAVLSDTETNLSFFPTYLNINLVFFAVLVFALFLDFYFASKLKLIHLKGKNLIHIFFIIFATIGTFIILKGSIL</sequence>
<dbReference type="PANTHER" id="PTHR31157">
    <property type="entry name" value="SCP DOMAIN-CONTAINING PROTEIN"/>
    <property type="match status" value="1"/>
</dbReference>
<evidence type="ECO:0000313" key="3">
    <source>
        <dbReference type="EMBL" id="PIZ64792.1"/>
    </source>
</evidence>
<dbReference type="AlphaFoldDB" id="A0A2M7U328"/>
<dbReference type="SUPFAM" id="SSF55797">
    <property type="entry name" value="PR-1-like"/>
    <property type="match status" value="1"/>
</dbReference>
<feature type="transmembrane region" description="Helical" evidence="1">
    <location>
        <begin position="235"/>
        <end position="257"/>
    </location>
</feature>
<keyword evidence="1" id="KW-1133">Transmembrane helix</keyword>
<feature type="transmembrane region" description="Helical" evidence="1">
    <location>
        <begin position="269"/>
        <end position="287"/>
    </location>
</feature>
<dbReference type="CDD" id="cd05379">
    <property type="entry name" value="CAP_bacterial"/>
    <property type="match status" value="1"/>
</dbReference>
<dbReference type="InterPro" id="IPR014044">
    <property type="entry name" value="CAP_dom"/>
</dbReference>
<reference evidence="4" key="1">
    <citation type="submission" date="2017-09" db="EMBL/GenBank/DDBJ databases">
        <title>Depth-based differentiation of microbial function through sediment-hosted aquifers and enrichment of novel symbionts in the deep terrestrial subsurface.</title>
        <authorList>
            <person name="Probst A.J."/>
            <person name="Ladd B."/>
            <person name="Jarett J.K."/>
            <person name="Geller-Mcgrath D.E."/>
            <person name="Sieber C.M.K."/>
            <person name="Emerson J.B."/>
            <person name="Anantharaman K."/>
            <person name="Thomas B.C."/>
            <person name="Malmstrom R."/>
            <person name="Stieglmeier M."/>
            <person name="Klingl A."/>
            <person name="Woyke T."/>
            <person name="Ryan C.M."/>
            <person name="Banfield J.F."/>
        </authorList>
    </citation>
    <scope>NUCLEOTIDE SEQUENCE [LARGE SCALE GENOMIC DNA]</scope>
</reference>
<dbReference type="Proteomes" id="UP000230027">
    <property type="component" value="Unassembled WGS sequence"/>
</dbReference>
<dbReference type="InterPro" id="IPR035940">
    <property type="entry name" value="CAP_sf"/>
</dbReference>
<protein>
    <recommendedName>
        <fullName evidence="2">SCP domain-containing protein</fullName>
    </recommendedName>
</protein>
<feature type="transmembrane region" description="Helical" evidence="1">
    <location>
        <begin position="29"/>
        <end position="47"/>
    </location>
</feature>
<keyword evidence="1" id="KW-0812">Transmembrane</keyword>
<comment type="caution">
    <text evidence="3">The sequence shown here is derived from an EMBL/GenBank/DDBJ whole genome shotgun (WGS) entry which is preliminary data.</text>
</comment>
<gene>
    <name evidence="3" type="ORF">COY14_03995</name>
</gene>
<evidence type="ECO:0000259" key="2">
    <source>
        <dbReference type="Pfam" id="PF00188"/>
    </source>
</evidence>
<dbReference type="Pfam" id="PF00188">
    <property type="entry name" value="CAP"/>
    <property type="match status" value="1"/>
</dbReference>
<evidence type="ECO:0000256" key="1">
    <source>
        <dbReference type="SAM" id="Phobius"/>
    </source>
</evidence>
<keyword evidence="1" id="KW-0472">Membrane</keyword>
<name>A0A2M7U328_9BACT</name>
<accession>A0A2M7U328</accession>